<dbReference type="AlphaFoldDB" id="A0A318IUD2"/>
<dbReference type="InterPro" id="IPR004090">
    <property type="entry name" value="Chemotax_Me-accpt_rcpt"/>
</dbReference>
<evidence type="ECO:0000256" key="11">
    <source>
        <dbReference type="SAM" id="Phobius"/>
    </source>
</evidence>
<dbReference type="InterPro" id="IPR004089">
    <property type="entry name" value="MCPsignal_dom"/>
</dbReference>
<feature type="coiled-coil region" evidence="9">
    <location>
        <begin position="469"/>
        <end position="507"/>
    </location>
</feature>
<dbReference type="PANTHER" id="PTHR43531:SF14">
    <property type="entry name" value="METHYL-ACCEPTING CHEMOTAXIS PROTEIN I-RELATED"/>
    <property type="match status" value="1"/>
</dbReference>
<evidence type="ECO:0000256" key="5">
    <source>
        <dbReference type="ARBA" id="ARBA00022989"/>
    </source>
</evidence>
<dbReference type="SUPFAM" id="SSF58104">
    <property type="entry name" value="Methyl-accepting chemotaxis protein (MCP) signaling domain"/>
    <property type="match status" value="1"/>
</dbReference>
<protein>
    <submittedName>
        <fullName evidence="13">Methyl-accepting chemotaxis sensory transducer with Cache sensor</fullName>
    </submittedName>
</protein>
<dbReference type="Gene3D" id="1.10.287.950">
    <property type="entry name" value="Methyl-accepting chemotaxis protein"/>
    <property type="match status" value="1"/>
</dbReference>
<dbReference type="FunFam" id="1.10.287.950:FF:000001">
    <property type="entry name" value="Methyl-accepting chemotaxis sensory transducer"/>
    <property type="match status" value="1"/>
</dbReference>
<evidence type="ECO:0000256" key="7">
    <source>
        <dbReference type="ARBA" id="ARBA00029447"/>
    </source>
</evidence>
<accession>A0A318IUD2</accession>
<feature type="compositionally biased region" description="Low complexity" evidence="10">
    <location>
        <begin position="530"/>
        <end position="551"/>
    </location>
</feature>
<name>A0A318IUD2_BURPY</name>
<feature type="compositionally biased region" description="Polar residues" evidence="10">
    <location>
        <begin position="519"/>
        <end position="529"/>
    </location>
</feature>
<dbReference type="EMBL" id="QJJY01000003">
    <property type="protein sequence ID" value="PXX38220.1"/>
    <property type="molecule type" value="Genomic_DNA"/>
</dbReference>
<gene>
    <name evidence="13" type="ORF">NA66_1003198</name>
</gene>
<reference evidence="13 14" key="1">
    <citation type="submission" date="2018-05" db="EMBL/GenBank/DDBJ databases">
        <title>Comparative genomics of bacterial root endophytes of switchgrass collected from native prairies over two seasons.</title>
        <authorList>
            <person name="Tang Y."/>
        </authorList>
    </citation>
    <scope>NUCLEOTIDE SEQUENCE [LARGE SCALE GENOMIC DNA]</scope>
    <source>
        <strain evidence="13 14">NFIX32</strain>
    </source>
</reference>
<dbReference type="PRINTS" id="PR00260">
    <property type="entry name" value="CHEMTRNSDUCR"/>
</dbReference>
<comment type="subcellular location">
    <subcellularLocation>
        <location evidence="1">Cell membrane</location>
        <topology evidence="1">Multi-pass membrane protein</topology>
    </subcellularLocation>
</comment>
<comment type="similarity">
    <text evidence="7">Belongs to the methyl-accepting chemotaxis (MCP) protein family.</text>
</comment>
<keyword evidence="5 11" id="KW-1133">Transmembrane helix</keyword>
<evidence type="ECO:0000313" key="14">
    <source>
        <dbReference type="Proteomes" id="UP000247755"/>
    </source>
</evidence>
<evidence type="ECO:0000256" key="2">
    <source>
        <dbReference type="ARBA" id="ARBA00022475"/>
    </source>
</evidence>
<dbReference type="Proteomes" id="UP000247755">
    <property type="component" value="Unassembled WGS sequence"/>
</dbReference>
<proteinExistence type="inferred from homology"/>
<dbReference type="PROSITE" id="PS50111">
    <property type="entry name" value="CHEMOTAXIS_TRANSDUC_2"/>
    <property type="match status" value="1"/>
</dbReference>
<feature type="region of interest" description="Disordered" evidence="10">
    <location>
        <begin position="284"/>
        <end position="303"/>
    </location>
</feature>
<dbReference type="GO" id="GO:0005886">
    <property type="term" value="C:plasma membrane"/>
    <property type="evidence" value="ECO:0007669"/>
    <property type="project" value="UniProtKB-SubCell"/>
</dbReference>
<dbReference type="Pfam" id="PF00015">
    <property type="entry name" value="MCPsignal"/>
    <property type="match status" value="1"/>
</dbReference>
<evidence type="ECO:0000256" key="1">
    <source>
        <dbReference type="ARBA" id="ARBA00004651"/>
    </source>
</evidence>
<evidence type="ECO:0000256" key="8">
    <source>
        <dbReference type="PROSITE-ProRule" id="PRU00284"/>
    </source>
</evidence>
<dbReference type="GO" id="GO:0004888">
    <property type="term" value="F:transmembrane signaling receptor activity"/>
    <property type="evidence" value="ECO:0007669"/>
    <property type="project" value="InterPro"/>
</dbReference>
<dbReference type="SMART" id="SM00283">
    <property type="entry name" value="MA"/>
    <property type="match status" value="1"/>
</dbReference>
<comment type="caution">
    <text evidence="13">The sequence shown here is derived from an EMBL/GenBank/DDBJ whole genome shotgun (WGS) entry which is preliminary data.</text>
</comment>
<dbReference type="Gene3D" id="3.30.450.20">
    <property type="entry name" value="PAS domain"/>
    <property type="match status" value="1"/>
</dbReference>
<evidence type="ECO:0000256" key="10">
    <source>
        <dbReference type="SAM" id="MobiDB-lite"/>
    </source>
</evidence>
<organism evidence="13 14">
    <name type="scientific">Burkholderia pyrrocinia</name>
    <name type="common">Pseudomonas pyrrocinia</name>
    <dbReference type="NCBI Taxonomy" id="60550"/>
    <lineage>
        <taxon>Bacteria</taxon>
        <taxon>Pseudomonadati</taxon>
        <taxon>Pseudomonadota</taxon>
        <taxon>Betaproteobacteria</taxon>
        <taxon>Burkholderiales</taxon>
        <taxon>Burkholderiaceae</taxon>
        <taxon>Burkholderia</taxon>
        <taxon>Burkholderia cepacia complex</taxon>
    </lineage>
</organism>
<keyword evidence="8" id="KW-0807">Transducer</keyword>
<sequence length="575" mass="61354">MKLSFAQKLWLPLILSLLCLAGISIYNAYQTREMRLEERKADLKHAAEIALSVVKTFGDQAAAGAMPVAEAQKRALDSVRNMRYGEDGYFVILDSQPTALMNPAKPELEGKDVGDFKDPNGVYFFRDTVAVIKHAGRGFTAYSFPKLGRTEASPKIVYNVTYQPWDWILMTGLYVDDLDAAFRSTLYQSLGILVVLAGALSVVVLLLNRGILRSLGGEPSYAAEIANRIAGNDLTAVVKTAPDDRSSLLFSMKCMQEQLTQTIGTIKVSADSIATATHQIAAGNQDLSQRTEEQAASLEETAASMEQLTSTVTQNADNASQASQLAAQAAQVAEQGGTVVSRVVETMDGINASSDKIANIVGIIESIAFQTNILALNAAVEAARAGEQGRGFAVVASEVRSLAQRSSAASKEIKELIHDSVERVQAGAGHVREAGAKMREITYEIRRVTDIMGEITAASQEQSKGIGQVNQAVTQMDEVTQQNAALVEQAAAAASSLESQADDLKASVSMFRLNASRNAEVSRPVTQTHTTAAPAPAPAPARTRARTPARSAPDRPAPQPVLAAQTAAAGEWDSF</sequence>
<feature type="domain" description="Methyl-accepting transducer" evidence="12">
    <location>
        <begin position="269"/>
        <end position="498"/>
    </location>
</feature>
<evidence type="ECO:0000256" key="4">
    <source>
        <dbReference type="ARBA" id="ARBA00022692"/>
    </source>
</evidence>
<keyword evidence="9" id="KW-0175">Coiled coil</keyword>
<evidence type="ECO:0000256" key="9">
    <source>
        <dbReference type="SAM" id="Coils"/>
    </source>
</evidence>
<feature type="region of interest" description="Disordered" evidence="10">
    <location>
        <begin position="519"/>
        <end position="575"/>
    </location>
</feature>
<dbReference type="GO" id="GO:0006935">
    <property type="term" value="P:chemotaxis"/>
    <property type="evidence" value="ECO:0007669"/>
    <property type="project" value="InterPro"/>
</dbReference>
<evidence type="ECO:0000256" key="6">
    <source>
        <dbReference type="ARBA" id="ARBA00023136"/>
    </source>
</evidence>
<dbReference type="InterPro" id="IPR051310">
    <property type="entry name" value="MCP_chemotaxis"/>
</dbReference>
<dbReference type="RefSeq" id="WP_072438310.1">
    <property type="nucleotide sequence ID" value="NZ_QJJY01000003.1"/>
</dbReference>
<keyword evidence="2" id="KW-1003">Cell membrane</keyword>
<dbReference type="GO" id="GO:0007165">
    <property type="term" value="P:signal transduction"/>
    <property type="evidence" value="ECO:0007669"/>
    <property type="project" value="UniProtKB-KW"/>
</dbReference>
<dbReference type="CDD" id="cd11386">
    <property type="entry name" value="MCP_signal"/>
    <property type="match status" value="1"/>
</dbReference>
<keyword evidence="4 11" id="KW-0812">Transmembrane</keyword>
<dbReference type="Pfam" id="PF17200">
    <property type="entry name" value="sCache_2"/>
    <property type="match status" value="1"/>
</dbReference>
<keyword evidence="6 11" id="KW-0472">Membrane</keyword>
<dbReference type="InterPro" id="IPR033480">
    <property type="entry name" value="sCache_2"/>
</dbReference>
<dbReference type="SMART" id="SM01049">
    <property type="entry name" value="Cache_2"/>
    <property type="match status" value="1"/>
</dbReference>
<evidence type="ECO:0000256" key="3">
    <source>
        <dbReference type="ARBA" id="ARBA00022481"/>
    </source>
</evidence>
<dbReference type="PANTHER" id="PTHR43531">
    <property type="entry name" value="PROTEIN ICFG"/>
    <property type="match status" value="1"/>
</dbReference>
<keyword evidence="3" id="KW-0488">Methylation</keyword>
<evidence type="ECO:0000313" key="13">
    <source>
        <dbReference type="EMBL" id="PXX38220.1"/>
    </source>
</evidence>
<evidence type="ECO:0000259" key="12">
    <source>
        <dbReference type="PROSITE" id="PS50111"/>
    </source>
</evidence>
<feature type="transmembrane region" description="Helical" evidence="11">
    <location>
        <begin position="186"/>
        <end position="207"/>
    </location>
</feature>